<organism evidence="1 2">
    <name type="scientific">Cedratvirus A11</name>
    <dbReference type="NCBI Taxonomy" id="1903266"/>
    <lineage>
        <taxon>Viruses</taxon>
        <taxon>Pithoviruses</taxon>
        <taxon>Orthocedratvirinae</taxon>
        <taxon>Alphacedratvirus</taxon>
        <taxon>Alphacedratvirus aljazairmassiliense</taxon>
    </lineage>
</organism>
<dbReference type="EMBL" id="LT671577">
    <property type="protein sequence ID" value="SHO33455.1"/>
    <property type="molecule type" value="Genomic_DNA"/>
</dbReference>
<dbReference type="GeneID" id="30523359"/>
<reference evidence="1 2" key="1">
    <citation type="submission" date="2016-11" db="EMBL/GenBank/DDBJ databases">
        <authorList>
            <consortium name="Urmite Genomes"/>
        </authorList>
    </citation>
    <scope>NUCLEOTIDE SEQUENCE [LARGE SCALE GENOMIC DNA]</scope>
    <source>
        <strain evidence="1 2">A11</strain>
    </source>
</reference>
<dbReference type="RefSeq" id="YP_009329327.1">
    <property type="nucleotide sequence ID" value="NC_032108.1"/>
</dbReference>
<dbReference type="Proteomes" id="UP000201465">
    <property type="component" value="Segment"/>
</dbReference>
<proteinExistence type="predicted"/>
<evidence type="ECO:0000313" key="1">
    <source>
        <dbReference type="EMBL" id="SHO33455.1"/>
    </source>
</evidence>
<gene>
    <name evidence="1" type="ORF">BQ3484_387</name>
</gene>
<sequence length="147" mass="15399">MSYNLEQLGCQPYQVNQFGPEGNGSYVYCTPSGSQNSCFQFQNPVDVWVCPSIPVPGAQNGVVQNGFVQPGVAAQNAYLQNQALQNGQAYLQSGQALQGGLGQAYLQNGAGQAFLQNGLGQALQGGLAQNPQTLQSLAQGVLGARTF</sequence>
<protein>
    <submittedName>
        <fullName evidence="1">Uncharacterized protein</fullName>
    </submittedName>
</protein>
<keyword evidence="2" id="KW-1185">Reference proteome</keyword>
<accession>A0A1M7XUT3</accession>
<name>A0A1M7XUT3_9VIRU</name>
<dbReference type="KEGG" id="vg:30523359"/>
<evidence type="ECO:0000313" key="2">
    <source>
        <dbReference type="Proteomes" id="UP000201465"/>
    </source>
</evidence>